<comment type="caution">
    <text evidence="2">The sequence shown here is derived from an EMBL/GenBank/DDBJ whole genome shotgun (WGS) entry which is preliminary data.</text>
</comment>
<evidence type="ECO:0000256" key="1">
    <source>
        <dbReference type="SAM" id="MobiDB-lite"/>
    </source>
</evidence>
<name>A0AAW0IFB1_MYOGA</name>
<proteinExistence type="predicted"/>
<accession>A0AAW0IFB1</accession>
<feature type="compositionally biased region" description="Polar residues" evidence="1">
    <location>
        <begin position="163"/>
        <end position="172"/>
    </location>
</feature>
<feature type="compositionally biased region" description="Polar residues" evidence="1">
    <location>
        <begin position="186"/>
        <end position="200"/>
    </location>
</feature>
<evidence type="ECO:0000313" key="3">
    <source>
        <dbReference type="Proteomes" id="UP001488838"/>
    </source>
</evidence>
<protein>
    <submittedName>
        <fullName evidence="2">Uncharacterized protein</fullName>
    </submittedName>
</protein>
<sequence length="200" mass="22478">MLNRKAACVGVFLDTETLENRFLGQEDWGPKRASREIQNLQRDCQRLQEALNVNQKDNLALEEKLQNLATSVYEDLEGTLLTLKDSRLTQETAEEEAEDTQEKAEDTQEEAEVTQEEAGVTREEAENTQDTLALEQLKRASAQRFSREPPISLPAATLFPEDSVSQEQQSALASPKGREWILPQESVVNPSLSPSNKDPH</sequence>
<dbReference type="Proteomes" id="UP001488838">
    <property type="component" value="Unassembled WGS sequence"/>
</dbReference>
<gene>
    <name evidence="2" type="ORF">U0070_005073</name>
</gene>
<organism evidence="2 3">
    <name type="scientific">Myodes glareolus</name>
    <name type="common">Bank vole</name>
    <name type="synonym">Clethrionomys glareolus</name>
    <dbReference type="NCBI Taxonomy" id="447135"/>
    <lineage>
        <taxon>Eukaryota</taxon>
        <taxon>Metazoa</taxon>
        <taxon>Chordata</taxon>
        <taxon>Craniata</taxon>
        <taxon>Vertebrata</taxon>
        <taxon>Euteleostomi</taxon>
        <taxon>Mammalia</taxon>
        <taxon>Eutheria</taxon>
        <taxon>Euarchontoglires</taxon>
        <taxon>Glires</taxon>
        <taxon>Rodentia</taxon>
        <taxon>Myomorpha</taxon>
        <taxon>Muroidea</taxon>
        <taxon>Cricetidae</taxon>
        <taxon>Arvicolinae</taxon>
        <taxon>Myodes</taxon>
    </lineage>
</organism>
<dbReference type="AlphaFoldDB" id="A0AAW0IFB1"/>
<dbReference type="EMBL" id="JBBHLL010000138">
    <property type="protein sequence ID" value="KAK7813168.1"/>
    <property type="molecule type" value="Genomic_DNA"/>
</dbReference>
<feature type="region of interest" description="Disordered" evidence="1">
    <location>
        <begin position="86"/>
        <end position="200"/>
    </location>
</feature>
<reference evidence="2 3" key="1">
    <citation type="journal article" date="2023" name="bioRxiv">
        <title>Conserved and derived expression patterns and positive selection on dental genes reveal complex evolutionary context of ever-growing rodent molars.</title>
        <authorList>
            <person name="Calamari Z.T."/>
            <person name="Song A."/>
            <person name="Cohen E."/>
            <person name="Akter M."/>
            <person name="Roy R.D."/>
            <person name="Hallikas O."/>
            <person name="Christensen M.M."/>
            <person name="Li P."/>
            <person name="Marangoni P."/>
            <person name="Jernvall J."/>
            <person name="Klein O.D."/>
        </authorList>
    </citation>
    <scope>NUCLEOTIDE SEQUENCE [LARGE SCALE GENOMIC DNA]</scope>
    <source>
        <strain evidence="2">V071</strain>
    </source>
</reference>
<evidence type="ECO:0000313" key="2">
    <source>
        <dbReference type="EMBL" id="KAK7813168.1"/>
    </source>
</evidence>
<keyword evidence="3" id="KW-1185">Reference proteome</keyword>